<gene>
    <name evidence="1" type="ORF">K435DRAFT_879363</name>
</gene>
<proteinExistence type="predicted"/>
<evidence type="ECO:0000313" key="2">
    <source>
        <dbReference type="Proteomes" id="UP000297245"/>
    </source>
</evidence>
<sequence>MVHNSVLEGDTYSKLILSDSPDQELSGDTQTLGIQEEKLSYRIPTRQNWIS</sequence>
<accession>A0A4S8KLD8</accession>
<dbReference type="AlphaFoldDB" id="A0A4S8KLD8"/>
<reference evidence="1 2" key="1">
    <citation type="journal article" date="2019" name="Nat. Ecol. Evol.">
        <title>Megaphylogeny resolves global patterns of mushroom evolution.</title>
        <authorList>
            <person name="Varga T."/>
            <person name="Krizsan K."/>
            <person name="Foldi C."/>
            <person name="Dima B."/>
            <person name="Sanchez-Garcia M."/>
            <person name="Sanchez-Ramirez S."/>
            <person name="Szollosi G.J."/>
            <person name="Szarkandi J.G."/>
            <person name="Papp V."/>
            <person name="Albert L."/>
            <person name="Andreopoulos W."/>
            <person name="Angelini C."/>
            <person name="Antonin V."/>
            <person name="Barry K.W."/>
            <person name="Bougher N.L."/>
            <person name="Buchanan P."/>
            <person name="Buyck B."/>
            <person name="Bense V."/>
            <person name="Catcheside P."/>
            <person name="Chovatia M."/>
            <person name="Cooper J."/>
            <person name="Damon W."/>
            <person name="Desjardin D."/>
            <person name="Finy P."/>
            <person name="Geml J."/>
            <person name="Haridas S."/>
            <person name="Hughes K."/>
            <person name="Justo A."/>
            <person name="Karasinski D."/>
            <person name="Kautmanova I."/>
            <person name="Kiss B."/>
            <person name="Kocsube S."/>
            <person name="Kotiranta H."/>
            <person name="LaButti K.M."/>
            <person name="Lechner B.E."/>
            <person name="Liimatainen K."/>
            <person name="Lipzen A."/>
            <person name="Lukacs Z."/>
            <person name="Mihaltcheva S."/>
            <person name="Morgado L.N."/>
            <person name="Niskanen T."/>
            <person name="Noordeloos M.E."/>
            <person name="Ohm R.A."/>
            <person name="Ortiz-Santana B."/>
            <person name="Ovrebo C."/>
            <person name="Racz N."/>
            <person name="Riley R."/>
            <person name="Savchenko A."/>
            <person name="Shiryaev A."/>
            <person name="Soop K."/>
            <person name="Spirin V."/>
            <person name="Szebenyi C."/>
            <person name="Tomsovsky M."/>
            <person name="Tulloss R.E."/>
            <person name="Uehling J."/>
            <person name="Grigoriev I.V."/>
            <person name="Vagvolgyi C."/>
            <person name="Papp T."/>
            <person name="Martin F.M."/>
            <person name="Miettinen O."/>
            <person name="Hibbett D.S."/>
            <person name="Nagy L.G."/>
        </authorList>
    </citation>
    <scope>NUCLEOTIDE SEQUENCE [LARGE SCALE GENOMIC DNA]</scope>
    <source>
        <strain evidence="1 2">CBS 962.96</strain>
    </source>
</reference>
<evidence type="ECO:0000313" key="1">
    <source>
        <dbReference type="EMBL" id="THU76332.1"/>
    </source>
</evidence>
<protein>
    <submittedName>
        <fullName evidence="1">Uncharacterized protein</fullName>
    </submittedName>
</protein>
<dbReference type="Proteomes" id="UP000297245">
    <property type="component" value="Unassembled WGS sequence"/>
</dbReference>
<organism evidence="1 2">
    <name type="scientific">Dendrothele bispora (strain CBS 962.96)</name>
    <dbReference type="NCBI Taxonomy" id="1314807"/>
    <lineage>
        <taxon>Eukaryota</taxon>
        <taxon>Fungi</taxon>
        <taxon>Dikarya</taxon>
        <taxon>Basidiomycota</taxon>
        <taxon>Agaricomycotina</taxon>
        <taxon>Agaricomycetes</taxon>
        <taxon>Agaricomycetidae</taxon>
        <taxon>Agaricales</taxon>
        <taxon>Agaricales incertae sedis</taxon>
        <taxon>Dendrothele</taxon>
    </lineage>
</organism>
<keyword evidence="2" id="KW-1185">Reference proteome</keyword>
<dbReference type="EMBL" id="ML180985">
    <property type="protein sequence ID" value="THU76332.1"/>
    <property type="molecule type" value="Genomic_DNA"/>
</dbReference>
<name>A0A4S8KLD8_DENBC</name>